<reference evidence="2" key="1">
    <citation type="journal article" date="2019" name="Int. J. Syst. Evol. Microbiol.">
        <title>The Global Catalogue of Microorganisms (GCM) 10K type strain sequencing project: providing services to taxonomists for standard genome sequencing and annotation.</title>
        <authorList>
            <consortium name="The Broad Institute Genomics Platform"/>
            <consortium name="The Broad Institute Genome Sequencing Center for Infectious Disease"/>
            <person name="Wu L."/>
            <person name="Ma J."/>
        </authorList>
    </citation>
    <scope>NUCLEOTIDE SEQUENCE [LARGE SCALE GENOMIC DNA]</scope>
    <source>
        <strain evidence="2">CGMCC 4.7405</strain>
    </source>
</reference>
<evidence type="ECO:0000313" key="1">
    <source>
        <dbReference type="EMBL" id="MFC3892577.1"/>
    </source>
</evidence>
<name>A0ABV8BQS0_9PSEU</name>
<keyword evidence="2" id="KW-1185">Reference proteome</keyword>
<gene>
    <name evidence="1" type="ORF">ACFOWZ_13935</name>
</gene>
<proteinExistence type="predicted"/>
<dbReference type="Proteomes" id="UP001595690">
    <property type="component" value="Unassembled WGS sequence"/>
</dbReference>
<dbReference type="EMBL" id="JBHRZI010000011">
    <property type="protein sequence ID" value="MFC3892577.1"/>
    <property type="molecule type" value="Genomic_DNA"/>
</dbReference>
<protein>
    <submittedName>
        <fullName evidence="1">Uncharacterized protein</fullName>
    </submittedName>
</protein>
<dbReference type="RefSeq" id="WP_382372286.1">
    <property type="nucleotide sequence ID" value="NZ_JBHRZI010000011.1"/>
</dbReference>
<evidence type="ECO:0000313" key="2">
    <source>
        <dbReference type="Proteomes" id="UP001595690"/>
    </source>
</evidence>
<comment type="caution">
    <text evidence="1">The sequence shown here is derived from an EMBL/GenBank/DDBJ whole genome shotgun (WGS) entry which is preliminary data.</text>
</comment>
<accession>A0ABV8BQS0</accession>
<organism evidence="1 2">
    <name type="scientific">Lentzea rhizosphaerae</name>
    <dbReference type="NCBI Taxonomy" id="2041025"/>
    <lineage>
        <taxon>Bacteria</taxon>
        <taxon>Bacillati</taxon>
        <taxon>Actinomycetota</taxon>
        <taxon>Actinomycetes</taxon>
        <taxon>Pseudonocardiales</taxon>
        <taxon>Pseudonocardiaceae</taxon>
        <taxon>Lentzea</taxon>
    </lineage>
</organism>
<sequence>MSLSVLVVLALAALLALLVLVFGVVVVVALCRANRDDVPIVLSDCVNVFKSLVHRLPRTRAMRSRRNEEEA</sequence>